<sequence length="119" mass="13336">METLAVDLHFDIITPLTPTHYPNDVNRRPNILDIALLKGVALKLSCIGTLQCLNLDHQPVLMRTVVDGRSRTVPANSDRKELPRDVKELIRAKNAALRRASKYPTCENRSQARAPSNVK</sequence>
<protein>
    <recommendedName>
        <fullName evidence="3">RNA-directed DNA polymerase from mobile element jockey</fullName>
    </recommendedName>
</protein>
<evidence type="ECO:0000313" key="1">
    <source>
        <dbReference type="EMBL" id="GBP41484.1"/>
    </source>
</evidence>
<comment type="caution">
    <text evidence="1">The sequence shown here is derived from an EMBL/GenBank/DDBJ whole genome shotgun (WGS) entry which is preliminary data.</text>
</comment>
<reference evidence="1 2" key="1">
    <citation type="journal article" date="2019" name="Commun. Biol.">
        <title>The bagworm genome reveals a unique fibroin gene that provides high tensile strength.</title>
        <authorList>
            <person name="Kono N."/>
            <person name="Nakamura H."/>
            <person name="Ohtoshi R."/>
            <person name="Tomita M."/>
            <person name="Numata K."/>
            <person name="Arakawa K."/>
        </authorList>
    </citation>
    <scope>NUCLEOTIDE SEQUENCE [LARGE SCALE GENOMIC DNA]</scope>
</reference>
<dbReference type="Proteomes" id="UP000299102">
    <property type="component" value="Unassembled WGS sequence"/>
</dbReference>
<dbReference type="OrthoDB" id="7487383at2759"/>
<gene>
    <name evidence="1" type="ORF">EVAR_24402_1</name>
</gene>
<organism evidence="1 2">
    <name type="scientific">Eumeta variegata</name>
    <name type="common">Bagworm moth</name>
    <name type="synonym">Eumeta japonica</name>
    <dbReference type="NCBI Taxonomy" id="151549"/>
    <lineage>
        <taxon>Eukaryota</taxon>
        <taxon>Metazoa</taxon>
        <taxon>Ecdysozoa</taxon>
        <taxon>Arthropoda</taxon>
        <taxon>Hexapoda</taxon>
        <taxon>Insecta</taxon>
        <taxon>Pterygota</taxon>
        <taxon>Neoptera</taxon>
        <taxon>Endopterygota</taxon>
        <taxon>Lepidoptera</taxon>
        <taxon>Glossata</taxon>
        <taxon>Ditrysia</taxon>
        <taxon>Tineoidea</taxon>
        <taxon>Psychidae</taxon>
        <taxon>Oiketicinae</taxon>
        <taxon>Eumeta</taxon>
    </lineage>
</organism>
<evidence type="ECO:0000313" key="2">
    <source>
        <dbReference type="Proteomes" id="UP000299102"/>
    </source>
</evidence>
<evidence type="ECO:0008006" key="3">
    <source>
        <dbReference type="Google" id="ProtNLM"/>
    </source>
</evidence>
<name>A0A4C1VUF7_EUMVA</name>
<dbReference type="AlphaFoldDB" id="A0A4C1VUF7"/>
<accession>A0A4C1VUF7</accession>
<dbReference type="EMBL" id="BGZK01000400">
    <property type="protein sequence ID" value="GBP41484.1"/>
    <property type="molecule type" value="Genomic_DNA"/>
</dbReference>
<keyword evidence="2" id="KW-1185">Reference proteome</keyword>
<proteinExistence type="predicted"/>